<accession>Q4CNF1</accession>
<sequence length="76" mass="9211">DLGIKYDPSTGIYGMDFYVVLGRRGERVAHRRRKTSRVGCPHRVRKEEAMHWFERTYDGIIFQAKKKKVMTRRRRR</sequence>
<dbReference type="GO" id="GO:0006412">
    <property type="term" value="P:translation"/>
    <property type="evidence" value="ECO:0007669"/>
    <property type="project" value="InterPro"/>
</dbReference>
<dbReference type="GO" id="GO:0005840">
    <property type="term" value="C:ribosome"/>
    <property type="evidence" value="ECO:0007669"/>
    <property type="project" value="UniProtKB-KW"/>
</dbReference>
<comment type="caution">
    <text evidence="4">The sequence shown here is derived from an EMBL/GenBank/DDBJ whole genome shotgun (WGS) entry which is preliminary data.</text>
</comment>
<proteinExistence type="inferred from homology"/>
<evidence type="ECO:0000256" key="1">
    <source>
        <dbReference type="ARBA" id="ARBA00008553"/>
    </source>
</evidence>
<dbReference type="InterPro" id="IPR022803">
    <property type="entry name" value="Ribosomal_uL5_dom_sf"/>
</dbReference>
<dbReference type="Gene3D" id="3.30.1440.10">
    <property type="match status" value="1"/>
</dbReference>
<dbReference type="STRING" id="353153.Q4CNF1"/>
<reference evidence="4 5" key="1">
    <citation type="journal article" date="2005" name="Science">
        <title>The genome sequence of Trypanosoma cruzi, etiologic agent of Chagas disease.</title>
        <authorList>
            <person name="El-Sayed N.M."/>
            <person name="Myler P.J."/>
            <person name="Bartholomeu D.C."/>
            <person name="Nilsson D."/>
            <person name="Aggarwal G."/>
            <person name="Tran A.N."/>
            <person name="Ghedin E."/>
            <person name="Worthey E.A."/>
            <person name="Delcher A.L."/>
            <person name="Blandin G."/>
            <person name="Westenberger S.J."/>
            <person name="Caler E."/>
            <person name="Cerqueira G.C."/>
            <person name="Branche C."/>
            <person name="Haas B."/>
            <person name="Anupama A."/>
            <person name="Arner E."/>
            <person name="Aslund L."/>
            <person name="Attipoe P."/>
            <person name="Bontempi E."/>
            <person name="Bringaud F."/>
            <person name="Burton P."/>
            <person name="Cadag E."/>
            <person name="Campbell D.A."/>
            <person name="Carrington M."/>
            <person name="Crabtree J."/>
            <person name="Darban H."/>
            <person name="da Silveira J.F."/>
            <person name="de Jong P."/>
            <person name="Edwards K."/>
            <person name="Englund P.T."/>
            <person name="Fazelina G."/>
            <person name="Feldblyum T."/>
            <person name="Ferella M."/>
            <person name="Frasch A.C."/>
            <person name="Gull K."/>
            <person name="Horn D."/>
            <person name="Hou L."/>
            <person name="Huang Y."/>
            <person name="Kindlund E."/>
            <person name="Klingbeil M."/>
            <person name="Kluge S."/>
            <person name="Koo H."/>
            <person name="Lacerda D."/>
            <person name="Levin M.J."/>
            <person name="Lorenzi H."/>
            <person name="Louie T."/>
            <person name="Machado C.R."/>
            <person name="McCulloch R."/>
            <person name="McKenna A."/>
            <person name="Mizuno Y."/>
            <person name="Mottram J.C."/>
            <person name="Nelson S."/>
            <person name="Ochaya S."/>
            <person name="Osoegawa K."/>
            <person name="Pai G."/>
            <person name="Parsons M."/>
            <person name="Pentony M."/>
            <person name="Pettersson U."/>
            <person name="Pop M."/>
            <person name="Ramirez J.L."/>
            <person name="Rinta J."/>
            <person name="Robertson L."/>
            <person name="Salzberg S.L."/>
            <person name="Sanchez D.O."/>
            <person name="Seyler A."/>
            <person name="Sharma R."/>
            <person name="Shetty J."/>
            <person name="Simpson A.J."/>
            <person name="Sisk E."/>
            <person name="Tammi M.T."/>
            <person name="Tarleton R."/>
            <person name="Teixeira S."/>
            <person name="Van Aken S."/>
            <person name="Vogt C."/>
            <person name="Ward P.N."/>
            <person name="Wickstead B."/>
            <person name="Wortman J."/>
            <person name="White O."/>
            <person name="Fraser C.M."/>
            <person name="Stuart K.D."/>
            <person name="Andersson B."/>
        </authorList>
    </citation>
    <scope>NUCLEOTIDE SEQUENCE [LARGE SCALE GENOMIC DNA]</scope>
    <source>
        <strain evidence="4 5">CL Brener</strain>
    </source>
</reference>
<dbReference type="SUPFAM" id="SSF55282">
    <property type="entry name" value="RL5-like"/>
    <property type="match status" value="1"/>
</dbReference>
<keyword evidence="5" id="KW-1185">Reference proteome</keyword>
<dbReference type="KEGG" id="tcr:508197.39"/>
<dbReference type="AlphaFoldDB" id="Q4CNF1"/>
<dbReference type="InterPro" id="IPR002132">
    <property type="entry name" value="Ribosomal_uL5"/>
</dbReference>
<evidence type="ECO:0000313" key="5">
    <source>
        <dbReference type="Proteomes" id="UP000002296"/>
    </source>
</evidence>
<evidence type="ECO:0000256" key="2">
    <source>
        <dbReference type="ARBA" id="ARBA00022980"/>
    </source>
</evidence>
<comment type="similarity">
    <text evidence="1">Belongs to the universal ribosomal protein uL5 family.</text>
</comment>
<name>Q4CNF1_TRYCC</name>
<evidence type="ECO:0000313" key="4">
    <source>
        <dbReference type="EMBL" id="EAN81806.1"/>
    </source>
</evidence>
<dbReference type="GO" id="GO:1990904">
    <property type="term" value="C:ribonucleoprotein complex"/>
    <property type="evidence" value="ECO:0007669"/>
    <property type="project" value="UniProtKB-KW"/>
</dbReference>
<dbReference type="PaxDb" id="353153-Q4CNF1"/>
<dbReference type="InParanoid" id="Q4CNF1"/>
<dbReference type="GeneID" id="3532846"/>
<keyword evidence="3" id="KW-0687">Ribonucleoprotein</keyword>
<dbReference type="Proteomes" id="UP000002296">
    <property type="component" value="Unassembled WGS sequence"/>
</dbReference>
<dbReference type="PANTHER" id="PTHR11994">
    <property type="entry name" value="60S RIBOSOMAL PROTEIN L11-RELATED"/>
    <property type="match status" value="1"/>
</dbReference>
<protein>
    <submittedName>
        <fullName evidence="4">60S ribosomal protein L11, putative</fullName>
    </submittedName>
</protein>
<keyword evidence="2 4" id="KW-0689">Ribosomal protein</keyword>
<organism evidence="4 5">
    <name type="scientific">Trypanosoma cruzi (strain CL Brener)</name>
    <dbReference type="NCBI Taxonomy" id="353153"/>
    <lineage>
        <taxon>Eukaryota</taxon>
        <taxon>Discoba</taxon>
        <taxon>Euglenozoa</taxon>
        <taxon>Kinetoplastea</taxon>
        <taxon>Metakinetoplastina</taxon>
        <taxon>Trypanosomatida</taxon>
        <taxon>Trypanosomatidae</taxon>
        <taxon>Trypanosoma</taxon>
        <taxon>Schizotrypanum</taxon>
    </lineage>
</organism>
<evidence type="ECO:0000256" key="3">
    <source>
        <dbReference type="ARBA" id="ARBA00023274"/>
    </source>
</evidence>
<gene>
    <name evidence="4" type="ORF">Tc00.1047053508197.39</name>
</gene>
<feature type="non-terminal residue" evidence="4">
    <location>
        <position position="1"/>
    </location>
</feature>
<dbReference type="GO" id="GO:0003735">
    <property type="term" value="F:structural constituent of ribosome"/>
    <property type="evidence" value="ECO:0007669"/>
    <property type="project" value="InterPro"/>
</dbReference>
<dbReference type="EMBL" id="AAHK01002992">
    <property type="protein sequence ID" value="EAN81806.1"/>
    <property type="molecule type" value="Genomic_DNA"/>
</dbReference>
<dbReference type="RefSeq" id="XP_803252.1">
    <property type="nucleotide sequence ID" value="XM_798159.1"/>
</dbReference>